<dbReference type="RefSeq" id="XP_022670346.1">
    <property type="nucleotide sequence ID" value="XM_022814611.1"/>
</dbReference>
<dbReference type="Proteomes" id="UP000594260">
    <property type="component" value="Unplaced"/>
</dbReference>
<dbReference type="RefSeq" id="XP_022670347.1">
    <property type="nucleotide sequence ID" value="XM_022814612.1"/>
</dbReference>
<dbReference type="GeneID" id="111254101"/>
<evidence type="ECO:0000313" key="2">
    <source>
        <dbReference type="Proteomes" id="UP000594260"/>
    </source>
</evidence>
<keyword evidence="2" id="KW-1185">Reference proteome</keyword>
<dbReference type="EnsemblMetazoa" id="XM_022814612">
    <property type="protein sequence ID" value="XP_022670347"/>
    <property type="gene ID" value="LOC111254101"/>
</dbReference>
<sequence length="170" mass="19023">MAASAIAPLQLEYLESASVRRTSSKLKLRMRKTRGTAVQAIEKVSSTLKAFEGDIQWTHPLLLVRCLAHSQSRSASWVVLCFVYLSVFRSGMLIPRCKDSMRDQLITLWHLLPGKNIAQMRWSAKTEIGRLLQQDLYTRADGSYNLSGKLPFLEAVDDVAAWAVAPVCLS</sequence>
<dbReference type="KEGG" id="vde:111254101"/>
<dbReference type="RefSeq" id="XP_022670345.1">
    <property type="nucleotide sequence ID" value="XM_022814610.1"/>
</dbReference>
<dbReference type="AlphaFoldDB" id="A0A7M7KQA5"/>
<proteinExistence type="predicted"/>
<dbReference type="EnsemblMetazoa" id="XM_022814610">
    <property type="protein sequence ID" value="XP_022670345"/>
    <property type="gene ID" value="LOC111254101"/>
</dbReference>
<dbReference type="EnsemblMetazoa" id="XM_022814611">
    <property type="protein sequence ID" value="XP_022670346"/>
    <property type="gene ID" value="LOC111254101"/>
</dbReference>
<name>A0A7M7KQA5_VARDE</name>
<evidence type="ECO:0000313" key="1">
    <source>
        <dbReference type="EnsemblMetazoa" id="XP_022670346"/>
    </source>
</evidence>
<reference evidence="1" key="1">
    <citation type="submission" date="2021-01" db="UniProtKB">
        <authorList>
            <consortium name="EnsemblMetazoa"/>
        </authorList>
    </citation>
    <scope>IDENTIFICATION</scope>
</reference>
<organism evidence="1 2">
    <name type="scientific">Varroa destructor</name>
    <name type="common">Honeybee mite</name>
    <dbReference type="NCBI Taxonomy" id="109461"/>
    <lineage>
        <taxon>Eukaryota</taxon>
        <taxon>Metazoa</taxon>
        <taxon>Ecdysozoa</taxon>
        <taxon>Arthropoda</taxon>
        <taxon>Chelicerata</taxon>
        <taxon>Arachnida</taxon>
        <taxon>Acari</taxon>
        <taxon>Parasitiformes</taxon>
        <taxon>Mesostigmata</taxon>
        <taxon>Gamasina</taxon>
        <taxon>Dermanyssoidea</taxon>
        <taxon>Varroidae</taxon>
        <taxon>Varroa</taxon>
    </lineage>
</organism>
<dbReference type="InParanoid" id="A0A7M7KQA5"/>
<protein>
    <submittedName>
        <fullName evidence="1">Uncharacterized protein</fullName>
    </submittedName>
</protein>
<accession>A0A7M7KQA5</accession>